<evidence type="ECO:0000256" key="5">
    <source>
        <dbReference type="ARBA" id="ARBA00022692"/>
    </source>
</evidence>
<evidence type="ECO:0000313" key="12">
    <source>
        <dbReference type="EMBL" id="EEH58219.1"/>
    </source>
</evidence>
<keyword evidence="7 10" id="KW-1133">Transmembrane helix</keyword>
<evidence type="ECO:0000256" key="10">
    <source>
        <dbReference type="RuleBase" id="RU363060"/>
    </source>
</evidence>
<dbReference type="SUPFAM" id="SSF81333">
    <property type="entry name" value="F1F0 ATP synthase subunit C"/>
    <property type="match status" value="1"/>
</dbReference>
<protein>
    <recommendedName>
        <fullName evidence="10">V-type proton ATPase proteolipid subunit</fullName>
    </recommendedName>
</protein>
<dbReference type="OrthoDB" id="510079at2759"/>
<dbReference type="OMA" id="MGVMKPD"/>
<keyword evidence="6 10" id="KW-0375">Hydrogen ion transport</keyword>
<dbReference type="GO" id="GO:0033179">
    <property type="term" value="C:proton-transporting V-type ATPase, V0 domain"/>
    <property type="evidence" value="ECO:0007669"/>
    <property type="project" value="InterPro"/>
</dbReference>
<evidence type="ECO:0000256" key="8">
    <source>
        <dbReference type="ARBA" id="ARBA00023065"/>
    </source>
</evidence>
<dbReference type="KEGG" id="mpp:MICPUCDRAFT_44231"/>
<sequence>MAALLFSCMGAAYGTAKSGVGIAAMGVFRPELVMKSIVPVVMAGVLGIYGLIIAVIISTNTSPGGTYTLFQGYAHLGSGLSCGLSGLAAGMAIGIVGDAGVRANAQQPKLFTGMILILIFAEALALYGLIVGIILSSAGSAVSSP</sequence>
<evidence type="ECO:0000256" key="9">
    <source>
        <dbReference type="ARBA" id="ARBA00023136"/>
    </source>
</evidence>
<keyword evidence="3 10" id="KW-0813">Transport</keyword>
<dbReference type="Gene3D" id="1.20.120.610">
    <property type="entry name" value="lithium bound rotor ring of v- atpase"/>
    <property type="match status" value="1"/>
</dbReference>
<evidence type="ECO:0000313" key="13">
    <source>
        <dbReference type="Proteomes" id="UP000001876"/>
    </source>
</evidence>
<dbReference type="InterPro" id="IPR035921">
    <property type="entry name" value="F/V-ATP_Csub_sf"/>
</dbReference>
<name>C1MRA3_MICPC</name>
<dbReference type="AlphaFoldDB" id="C1MRA3"/>
<dbReference type="CDD" id="cd18176">
    <property type="entry name" value="ATP-synt_Vo_c_ATP6C_rpt2"/>
    <property type="match status" value="1"/>
</dbReference>
<dbReference type="GO" id="GO:0005774">
    <property type="term" value="C:vacuolar membrane"/>
    <property type="evidence" value="ECO:0007669"/>
    <property type="project" value="UniProtKB-SubCell"/>
</dbReference>
<dbReference type="InterPro" id="IPR011555">
    <property type="entry name" value="ATPase_proteolipid_su_C_euk"/>
</dbReference>
<dbReference type="FunFam" id="1.20.120.610:FF:000003">
    <property type="entry name" value="V-type proton ATPase proteolipid subunit"/>
    <property type="match status" value="1"/>
</dbReference>
<feature type="transmembrane region" description="Helical" evidence="10">
    <location>
        <begin position="113"/>
        <end position="135"/>
    </location>
</feature>
<keyword evidence="4 10" id="KW-0926">Vacuole</keyword>
<keyword evidence="9 10" id="KW-0472">Membrane</keyword>
<dbReference type="STRING" id="564608.C1MRA3"/>
<evidence type="ECO:0000256" key="7">
    <source>
        <dbReference type="ARBA" id="ARBA00022989"/>
    </source>
</evidence>
<comment type="similarity">
    <text evidence="2 10">Belongs to the V-ATPase proteolipid subunit family.</text>
</comment>
<dbReference type="NCBIfam" id="TIGR01100">
    <property type="entry name" value="V_ATP_synt_C"/>
    <property type="match status" value="1"/>
</dbReference>
<dbReference type="InterPro" id="IPR000245">
    <property type="entry name" value="ATPase_proteolipid_csu"/>
</dbReference>
<comment type="subunit">
    <text evidence="10">V-ATPase is a heteromultimeric enzyme composed of a peripheral catalytic V1 complex attached to an integral membrane V0 proton pore complex.</text>
</comment>
<feature type="transmembrane region" description="Helical" evidence="10">
    <location>
        <begin position="37"/>
        <end position="58"/>
    </location>
</feature>
<dbReference type="GO" id="GO:0046961">
    <property type="term" value="F:proton-transporting ATPase activity, rotational mechanism"/>
    <property type="evidence" value="ECO:0007669"/>
    <property type="project" value="InterPro"/>
</dbReference>
<dbReference type="RefSeq" id="XP_003058268.1">
    <property type="nucleotide sequence ID" value="XM_003058222.1"/>
</dbReference>
<evidence type="ECO:0000256" key="1">
    <source>
        <dbReference type="ARBA" id="ARBA00004128"/>
    </source>
</evidence>
<gene>
    <name evidence="12" type="ORF">MICPUCDRAFT_44231</name>
</gene>
<dbReference type="Pfam" id="PF00137">
    <property type="entry name" value="ATP-synt_C"/>
    <property type="match status" value="2"/>
</dbReference>
<evidence type="ECO:0000256" key="6">
    <source>
        <dbReference type="ARBA" id="ARBA00022781"/>
    </source>
</evidence>
<proteinExistence type="inferred from homology"/>
<comment type="subcellular location">
    <subcellularLocation>
        <location evidence="1 10">Vacuole membrane</location>
        <topology evidence="1 10">Multi-pass membrane protein</topology>
    </subcellularLocation>
</comment>
<feature type="domain" description="V-ATPase proteolipid subunit C-like" evidence="11">
    <location>
        <begin position="76"/>
        <end position="135"/>
    </location>
</feature>
<feature type="transmembrane region" description="Helical" evidence="10">
    <location>
        <begin position="78"/>
        <end position="101"/>
    </location>
</feature>
<evidence type="ECO:0000256" key="4">
    <source>
        <dbReference type="ARBA" id="ARBA00022554"/>
    </source>
</evidence>
<dbReference type="eggNOG" id="KOG0232">
    <property type="taxonomic scope" value="Eukaryota"/>
</dbReference>
<dbReference type="Proteomes" id="UP000001876">
    <property type="component" value="Unassembled WGS sequence"/>
</dbReference>
<feature type="domain" description="V-ATPase proteolipid subunit C-like" evidence="11">
    <location>
        <begin position="3"/>
        <end position="57"/>
    </location>
</feature>
<organism evidence="13">
    <name type="scientific">Micromonas pusilla (strain CCMP1545)</name>
    <name type="common">Picoplanktonic green alga</name>
    <dbReference type="NCBI Taxonomy" id="564608"/>
    <lineage>
        <taxon>Eukaryota</taxon>
        <taxon>Viridiplantae</taxon>
        <taxon>Chlorophyta</taxon>
        <taxon>Mamiellophyceae</taxon>
        <taxon>Mamiellales</taxon>
        <taxon>Mamiellaceae</taxon>
        <taxon>Micromonas</taxon>
    </lineage>
</organism>
<dbReference type="PANTHER" id="PTHR10263">
    <property type="entry name" value="V-TYPE PROTON ATPASE PROTEOLIPID SUBUNIT"/>
    <property type="match status" value="1"/>
</dbReference>
<evidence type="ECO:0000256" key="2">
    <source>
        <dbReference type="ARBA" id="ARBA00007296"/>
    </source>
</evidence>
<keyword evidence="13" id="KW-1185">Reference proteome</keyword>
<keyword evidence="5 10" id="KW-0812">Transmembrane</keyword>
<dbReference type="PRINTS" id="PR00122">
    <property type="entry name" value="VACATPASE"/>
</dbReference>
<dbReference type="GeneID" id="9683335"/>
<dbReference type="InterPro" id="IPR002379">
    <property type="entry name" value="ATPase_proteolipid_c-like_dom"/>
</dbReference>
<reference evidence="12 13" key="1">
    <citation type="journal article" date="2009" name="Science">
        <title>Green evolution and dynamic adaptations revealed by genomes of the marine picoeukaryotes Micromonas.</title>
        <authorList>
            <person name="Worden A.Z."/>
            <person name="Lee J.H."/>
            <person name="Mock T."/>
            <person name="Rouze P."/>
            <person name="Simmons M.P."/>
            <person name="Aerts A.L."/>
            <person name="Allen A.E."/>
            <person name="Cuvelier M.L."/>
            <person name="Derelle E."/>
            <person name="Everett M.V."/>
            <person name="Foulon E."/>
            <person name="Grimwood J."/>
            <person name="Gundlach H."/>
            <person name="Henrissat B."/>
            <person name="Napoli C."/>
            <person name="McDonald S.M."/>
            <person name="Parker M.S."/>
            <person name="Rombauts S."/>
            <person name="Salamov A."/>
            <person name="Von Dassow P."/>
            <person name="Badger J.H."/>
            <person name="Coutinho P.M."/>
            <person name="Demir E."/>
            <person name="Dubchak I."/>
            <person name="Gentemann C."/>
            <person name="Eikrem W."/>
            <person name="Gready J.E."/>
            <person name="John U."/>
            <person name="Lanier W."/>
            <person name="Lindquist E.A."/>
            <person name="Lucas S."/>
            <person name="Mayer K.F."/>
            <person name="Moreau H."/>
            <person name="Not F."/>
            <person name="Otillar R."/>
            <person name="Panaud O."/>
            <person name="Pangilinan J."/>
            <person name="Paulsen I."/>
            <person name="Piegu B."/>
            <person name="Poliakov A."/>
            <person name="Robbens S."/>
            <person name="Schmutz J."/>
            <person name="Toulza E."/>
            <person name="Wyss T."/>
            <person name="Zelensky A."/>
            <person name="Zhou K."/>
            <person name="Armbrust E.V."/>
            <person name="Bhattacharya D."/>
            <person name="Goodenough U.W."/>
            <person name="Van de Peer Y."/>
            <person name="Grigoriev I.V."/>
        </authorList>
    </citation>
    <scope>NUCLEOTIDE SEQUENCE [LARGE SCALE GENOMIC DNA]</scope>
    <source>
        <strain evidence="12 13">CCMP1545</strain>
    </source>
</reference>
<evidence type="ECO:0000259" key="11">
    <source>
        <dbReference type="Pfam" id="PF00137"/>
    </source>
</evidence>
<keyword evidence="8 10" id="KW-0406">Ion transport</keyword>
<dbReference type="EMBL" id="GG663738">
    <property type="protein sequence ID" value="EEH58219.1"/>
    <property type="molecule type" value="Genomic_DNA"/>
</dbReference>
<dbReference type="CDD" id="cd18175">
    <property type="entry name" value="ATP-synt_Vo_c_ATP6C_rpt1"/>
    <property type="match status" value="1"/>
</dbReference>
<evidence type="ECO:0000256" key="3">
    <source>
        <dbReference type="ARBA" id="ARBA00022448"/>
    </source>
</evidence>
<accession>C1MRA3</accession>
<comment type="function">
    <text evidence="10">Proton-conducting pore forming subunit of the membrane integral V0 complex of vacuolar ATPase. V-ATPase is responsible for acidifying a variety of intracellular compartments in eukaryotic cells.</text>
</comment>